<accession>E0ADJ2</accession>
<dbReference type="EMBL" id="HM631981">
    <property type="protein sequence ID" value="ADL16665.1"/>
    <property type="molecule type" value="Genomic_DNA"/>
</dbReference>
<evidence type="ECO:0000313" key="1">
    <source>
        <dbReference type="EMBL" id="ADL16665.1"/>
    </source>
</evidence>
<name>E0ADJ2_9VIRU</name>
<organism evidence="1">
    <name type="scientific">Abalone herpesvirus Victoria/AUS/2007</name>
    <dbReference type="NCBI Taxonomy" id="860344"/>
    <lineage>
        <taxon>Viruses</taxon>
        <taxon>Duplodnaviria</taxon>
        <taxon>Heunggongvirae</taxon>
        <taxon>Peploviricota</taxon>
        <taxon>Herviviricetes</taxon>
        <taxon>Herpesvirales</taxon>
        <taxon>Malacoherpesviridae</taxon>
        <taxon>Aurivirus</taxon>
        <taxon>Aurivirus haliotidmalaco1</taxon>
        <taxon>Haliotid herpesvirus 1</taxon>
    </lineage>
</organism>
<gene>
    <name evidence="1" type="ORF">AbHVp031c</name>
</gene>
<proteinExistence type="predicted"/>
<sequence>MAQKRNVLDDDYIDDQIERGPGYKACQTEQFLEGRCVLSSNVTMKFFNTREEKPKKGEVGKNESKDGHNLHIFFQQYESKPFKKEFYVDKFEHLLSRKTLTGVLYLETFVSHMCYESKTQLVGVLFFACPPKQRDKYIQDGVIPHNDVWSPMLEKNNPVLIIPASQLIVTGLKTLPTEFKMRDIKEYRASLKYMIDTPSKLAGVKTLINALDGSGSCFLNSWPYPALMDIWSFNHNVRCASDPPKRENEDDGMRNLQIHEFFYLFFVINLRFPRKNFPDAYNFKNCLRYVRVSAPPTEEEGELSELYVGANFNDHIFRVFNRLGRFYPKVIEEAMRAYEVNCVNHYESLRIAGGMTAALERKTRNYNPFPLFISLKINKLRVGSISCAPTTTLDKRAIRQWSEARNDIVEKEINDVTVYRNVFDEIKAVVADDMPLRLYAKTGNFSVAYASKFNTGEYASGVLNPPESMSGQFVNFKMPYDDPDVCQTGMDRAVCYASFHSTPIWQRQFSTVNEYGEREDENIFVVVSETSQGITSEQLYKGMLAPKKKNHEIVSSEFHVSTLVIDIDLNPAIPMPNMDILRLCEDCVTLADMVLKNMPVFEGSKHYVYFSDPRESIPPKKITGVKFGLHHHISFPDGVVMQTQAASTFIKILSEVRYIFKDTIGVFCGEKDGEVYDQKIYGKPKNTTAANMAACLEEDECGVGKITHHPIRLPGMYKRDDSNQLVLKYSTDENPPSIYSKLVHGPMKADVGKVVTKIVNSRPINDEQYINHLGSKRMNRYVEEACKSGGVSLMNEVNSKCLLYVVQENEEYSLNDRYRMAGLINTLWEDTGKAAMRMRLEVIKHSENSTCYSPMDISTAMEDSKVIYSASRDKFLLVSGIREQEEKFFICPKRVHTRPHTEKGVVVEVFTQANMVRFGLCISRETFKRCSGSYVQDVSAGLVYNHTCLFQTVAQSLASEIDKYNVNGVDIMTVCKCGRVDKEMMGDEAELTLVCEEEEIDYEDHIYDFAELPLTDHDRPLDDVSPNVDCVQYLYAHYRNERGQLVSVYRSMSNKIVMLASDKDGLMQAFACVNSTMFVEALRWEYMQNFIDIKRVDEIATIMREMDGQTVEVVNAQKAYMEEANDEEEGLVGEGEAK</sequence>
<reference evidence="1" key="1">
    <citation type="submission" date="2010-06" db="EMBL/GenBank/DDBJ databases">
        <title>A neurotropic herpesvirus infecting the gastropod, abalone, shares ancestry with oyster herpesvirus and a herpesvirus associated with the amphioxus genome.</title>
        <authorList>
            <person name="Savin K.W."/>
            <person name="Cocks B.G."/>
            <person name="Wong F."/>
            <person name="Sawbridge T."/>
            <person name="Cogan N."/>
            <person name="Savage D."/>
            <person name="Warner S."/>
        </authorList>
    </citation>
    <scope>NUCLEOTIDE SEQUENCE</scope>
    <source>
        <strain evidence="1">Victoria</strain>
    </source>
</reference>
<protein>
    <submittedName>
        <fullName evidence="1">AbHVp031c</fullName>
    </submittedName>
</protein>